<dbReference type="PROSITE" id="PS51257">
    <property type="entry name" value="PROKAR_LIPOPROTEIN"/>
    <property type="match status" value="1"/>
</dbReference>
<dbReference type="PANTHER" id="PTHR35936:SF17">
    <property type="entry name" value="ARGININE-BINDING EXTRACELLULAR PROTEIN ARTP"/>
    <property type="match status" value="1"/>
</dbReference>
<evidence type="ECO:0000259" key="3">
    <source>
        <dbReference type="SMART" id="SM00062"/>
    </source>
</evidence>
<feature type="signal peptide" evidence="2">
    <location>
        <begin position="1"/>
        <end position="21"/>
    </location>
</feature>
<evidence type="ECO:0000256" key="2">
    <source>
        <dbReference type="SAM" id="SignalP"/>
    </source>
</evidence>
<evidence type="ECO:0000313" key="6">
    <source>
        <dbReference type="Proteomes" id="UP000215450"/>
    </source>
</evidence>
<reference evidence="5 6" key="2">
    <citation type="submission" date="2017-06" db="EMBL/GenBank/DDBJ databases">
        <authorList>
            <person name="Kim H.J."/>
            <person name="Triplett B.A."/>
        </authorList>
    </citation>
    <scope>NUCLEOTIDE SEQUENCE [LARGE SCALE GENOMIC DNA]</scope>
    <source>
        <strain evidence="5">Kingella_eburonensis</strain>
    </source>
</reference>
<keyword evidence="6" id="KW-1185">Reference proteome</keyword>
<feature type="domain" description="Solute-binding protein family 3/N-terminal" evidence="3">
    <location>
        <begin position="50"/>
        <end position="269"/>
    </location>
</feature>
<dbReference type="AlphaFoldDB" id="A0A238HFP2"/>
<dbReference type="InterPro" id="IPR001638">
    <property type="entry name" value="Solute-binding_3/MltF_N"/>
</dbReference>
<dbReference type="EMBL" id="FXUV02000035">
    <property type="protein sequence ID" value="SNB75277.1"/>
    <property type="molecule type" value="Genomic_DNA"/>
</dbReference>
<dbReference type="Proteomes" id="UP000215450">
    <property type="component" value="Unassembled WGS sequence"/>
</dbReference>
<dbReference type="RefSeq" id="WP_095062804.1">
    <property type="nucleotide sequence ID" value="NZ_FXUV02000035.1"/>
</dbReference>
<reference evidence="4" key="1">
    <citation type="submission" date="2017-05" db="EMBL/GenBank/DDBJ databases">
        <authorList>
            <person name="Song R."/>
            <person name="Chenine A.L."/>
            <person name="Ruprecht R.M."/>
        </authorList>
    </citation>
    <scope>NUCLEOTIDE SEQUENCE</scope>
    <source>
        <strain evidence="4">Kingella_eburonensis</strain>
    </source>
</reference>
<dbReference type="SUPFAM" id="SSF53850">
    <property type="entry name" value="Periplasmic binding protein-like II"/>
    <property type="match status" value="1"/>
</dbReference>
<protein>
    <submittedName>
        <fullName evidence="4">Glutamine-binding periplasmic protein</fullName>
    </submittedName>
</protein>
<name>A0A238HFP2_9NEIS</name>
<dbReference type="STRING" id="1522312.GCA_900177895_00702"/>
<dbReference type="OrthoDB" id="8613538at2"/>
<dbReference type="PANTHER" id="PTHR35936">
    <property type="entry name" value="MEMBRANE-BOUND LYTIC MUREIN TRANSGLYCOSYLASE F"/>
    <property type="match status" value="1"/>
</dbReference>
<sequence length="269" mass="29756">MFITKRSFVLSLLMMSVAACSDKAETNTAAPKAKEELVAAASAAPVNGKTYRVVSEITFAPFIMRDDKGAISGFEYDLLQAIAAKEGFNLTFEAHPWKGIFKTLSNNEADIVSAGVSATDERKQQWGVTNAYFQSAPAILVKKDSPIQGFADLQGRTVSVKPGTLSEGIVKQHHKDKKQIMNQETSWLLVKEVIGGRADAVVDDEGPLKYYEKNYSKEGIRVIVDANVPKIDYGFVVRKTDTELLNQLNDGLAKLKQDGTYDQIYRKYF</sequence>
<dbReference type="Gene3D" id="3.40.190.10">
    <property type="entry name" value="Periplasmic binding protein-like II"/>
    <property type="match status" value="2"/>
</dbReference>
<keyword evidence="1 2" id="KW-0732">Signal</keyword>
<accession>A0A238HFP2</accession>
<proteinExistence type="predicted"/>
<evidence type="ECO:0000256" key="1">
    <source>
        <dbReference type="ARBA" id="ARBA00022729"/>
    </source>
</evidence>
<organism evidence="4">
    <name type="scientific">Kingella negevensis</name>
    <dbReference type="NCBI Taxonomy" id="1522312"/>
    <lineage>
        <taxon>Bacteria</taxon>
        <taxon>Pseudomonadati</taxon>
        <taxon>Pseudomonadota</taxon>
        <taxon>Betaproteobacteria</taxon>
        <taxon>Neisseriales</taxon>
        <taxon>Neisseriaceae</taxon>
        <taxon>Kingella</taxon>
    </lineage>
</organism>
<gene>
    <name evidence="4" type="primary">glnH_4</name>
    <name evidence="4" type="ORF">KEBURONENSIS_01561</name>
    <name evidence="5" type="ORF">KEBURONENSIS_01570</name>
</gene>
<dbReference type="SMART" id="SM00062">
    <property type="entry name" value="PBPb"/>
    <property type="match status" value="1"/>
</dbReference>
<feature type="chain" id="PRO_5015075156" evidence="2">
    <location>
        <begin position="22"/>
        <end position="269"/>
    </location>
</feature>
<dbReference type="EMBL" id="FXUV01000029">
    <property type="protein sequence ID" value="SMQ12660.1"/>
    <property type="molecule type" value="Genomic_DNA"/>
</dbReference>
<dbReference type="Pfam" id="PF00497">
    <property type="entry name" value="SBP_bac_3"/>
    <property type="match status" value="1"/>
</dbReference>
<evidence type="ECO:0000313" key="4">
    <source>
        <dbReference type="EMBL" id="SMQ12660.1"/>
    </source>
</evidence>
<evidence type="ECO:0000313" key="5">
    <source>
        <dbReference type="EMBL" id="SNB75277.1"/>
    </source>
</evidence>